<evidence type="ECO:0000313" key="2">
    <source>
        <dbReference type="EMBL" id="SON91524.1"/>
    </source>
</evidence>
<gene>
    <name evidence="2" type="ORF">XAP7430_580039</name>
</gene>
<comment type="caution">
    <text evidence="2">The sequence shown here is derived from an EMBL/GenBank/DDBJ whole genome shotgun (WGS) entry which is preliminary data.</text>
</comment>
<dbReference type="EMBL" id="OCYS01000114">
    <property type="protein sequence ID" value="SON91524.1"/>
    <property type="molecule type" value="Genomic_DNA"/>
</dbReference>
<evidence type="ECO:0000256" key="1">
    <source>
        <dbReference type="SAM" id="MobiDB-lite"/>
    </source>
</evidence>
<reference evidence="2 3" key="1">
    <citation type="submission" date="2017-10" db="EMBL/GenBank/DDBJ databases">
        <authorList>
            <person name="Regsiter A."/>
            <person name="William W."/>
        </authorList>
    </citation>
    <scope>NUCLEOTIDE SEQUENCE [LARGE SCALE GENOMIC DNA]</scope>
    <source>
        <strain evidence="2 3">CFBP7430</strain>
    </source>
</reference>
<feature type="compositionally biased region" description="Basic and acidic residues" evidence="1">
    <location>
        <begin position="65"/>
        <end position="77"/>
    </location>
</feature>
<evidence type="ECO:0000313" key="3">
    <source>
        <dbReference type="Proteomes" id="UP000234166"/>
    </source>
</evidence>
<feature type="region of interest" description="Disordered" evidence="1">
    <location>
        <begin position="57"/>
        <end position="77"/>
    </location>
</feature>
<organism evidence="2 3">
    <name type="scientific">Xanthomonas campestris pv. phaseoli</name>
    <dbReference type="NCBI Taxonomy" id="317013"/>
    <lineage>
        <taxon>Bacteria</taxon>
        <taxon>Pseudomonadati</taxon>
        <taxon>Pseudomonadota</taxon>
        <taxon>Gammaproteobacteria</taxon>
        <taxon>Lysobacterales</taxon>
        <taxon>Lysobacteraceae</taxon>
        <taxon>Xanthomonas</taxon>
    </lineage>
</organism>
<sequence>MPDAPRGGRWSRAQRDQWLAEQAHAGMHEPSQETGPPRQGAALHCYAMDRFHAMQSKERLRRAVNAKERRCERPAAS</sequence>
<proteinExistence type="predicted"/>
<dbReference type="Proteomes" id="UP000234166">
    <property type="component" value="Unassembled WGS sequence"/>
</dbReference>
<protein>
    <submittedName>
        <fullName evidence="2">Uncharacterized protein</fullName>
    </submittedName>
</protein>
<accession>A0AB38E2V2</accession>
<dbReference type="AlphaFoldDB" id="A0AB38E2V2"/>
<feature type="region of interest" description="Disordered" evidence="1">
    <location>
        <begin position="1"/>
        <end position="39"/>
    </location>
</feature>
<name>A0AB38E2V2_XANCH</name>